<dbReference type="InterPro" id="IPR001509">
    <property type="entry name" value="Epimerase_deHydtase"/>
</dbReference>
<proteinExistence type="inferred from homology"/>
<dbReference type="Pfam" id="PF01370">
    <property type="entry name" value="Epimerase"/>
    <property type="match status" value="1"/>
</dbReference>
<evidence type="ECO:0000313" key="5">
    <source>
        <dbReference type="Proteomes" id="UP000324585"/>
    </source>
</evidence>
<dbReference type="EMBL" id="VRMN01000018">
    <property type="protein sequence ID" value="KAA8490825.1"/>
    <property type="molecule type" value="Genomic_DNA"/>
</dbReference>
<dbReference type="PANTHER" id="PTHR10366">
    <property type="entry name" value="NAD DEPENDENT EPIMERASE/DEHYDRATASE"/>
    <property type="match status" value="1"/>
</dbReference>
<keyword evidence="1" id="KW-0560">Oxidoreductase</keyword>
<dbReference type="GO" id="GO:0016616">
    <property type="term" value="F:oxidoreductase activity, acting on the CH-OH group of donors, NAD or NADP as acceptor"/>
    <property type="evidence" value="ECO:0007669"/>
    <property type="project" value="TreeGrafter"/>
</dbReference>
<dbReference type="Proteomes" id="UP000324585">
    <property type="component" value="Unassembled WGS sequence"/>
</dbReference>
<comment type="similarity">
    <text evidence="2">Belongs to the NAD(P)-dependent epimerase/dehydratase family. Dihydroflavonol-4-reductase subfamily.</text>
</comment>
<organism evidence="4 5">
    <name type="scientific">Porphyridium purpureum</name>
    <name type="common">Red alga</name>
    <name type="synonym">Porphyridium cruentum</name>
    <dbReference type="NCBI Taxonomy" id="35688"/>
    <lineage>
        <taxon>Eukaryota</taxon>
        <taxon>Rhodophyta</taxon>
        <taxon>Bangiophyceae</taxon>
        <taxon>Porphyridiales</taxon>
        <taxon>Porphyridiaceae</taxon>
        <taxon>Porphyridium</taxon>
    </lineage>
</organism>
<accession>A0A5J4YI34</accession>
<dbReference type="OrthoDB" id="2735536at2759"/>
<dbReference type="InterPro" id="IPR036291">
    <property type="entry name" value="NAD(P)-bd_dom_sf"/>
</dbReference>
<comment type="caution">
    <text evidence="4">The sequence shown here is derived from an EMBL/GenBank/DDBJ whole genome shotgun (WGS) entry which is preliminary data.</text>
</comment>
<sequence length="365" mass="40480">MVSRSSSDKTNGTTPLPAGAPQELVLVTGITGFVGGHVAAACLRHGYRVRGSLRSLAKAKTTLAELQTAFGSDVFARDRVEFVQLDLEKDENWDSAMQGCTYVLHVASPVSAQEPKNPEEEMIRPAIEGVKRAFLKAVQAGCVKRFVYTSSIAAIIAGHDYTAHPPRVFDESDWSQDDGPTPMISYEKSKLYAERALWELYEKHKDVIELSVVNPGYVIGRAPCSYARSSLHVVTKIMQRQIPLVPALGFESVHASDVAELHILCMTKPEAVSERFCAVGGFLWLYDMAHELQAAYPERKIVVYRCPSWLMQVVAAFDKEVHTFRHLLNVKIEVSSAKAYRLLGWTTQNPMTGLLDAAKSLEHLF</sequence>
<reference evidence="5" key="1">
    <citation type="journal article" date="2019" name="Nat. Commun.">
        <title>Expansion of phycobilisome linker gene families in mesophilic red algae.</title>
        <authorList>
            <person name="Lee J."/>
            <person name="Kim D."/>
            <person name="Bhattacharya D."/>
            <person name="Yoon H.S."/>
        </authorList>
    </citation>
    <scope>NUCLEOTIDE SEQUENCE [LARGE SCALE GENOMIC DNA]</scope>
    <source>
        <strain evidence="5">CCMP 1328</strain>
    </source>
</reference>
<feature type="domain" description="NAD-dependent epimerase/dehydratase" evidence="3">
    <location>
        <begin position="25"/>
        <end position="272"/>
    </location>
</feature>
<gene>
    <name evidence="4" type="ORF">FVE85_1272</name>
</gene>
<evidence type="ECO:0000256" key="2">
    <source>
        <dbReference type="ARBA" id="ARBA00023445"/>
    </source>
</evidence>
<dbReference type="PANTHER" id="PTHR10366:SF564">
    <property type="entry name" value="STEROL-4-ALPHA-CARBOXYLATE 3-DEHYDROGENASE, DECARBOXYLATING"/>
    <property type="match status" value="1"/>
</dbReference>
<evidence type="ECO:0000259" key="3">
    <source>
        <dbReference type="Pfam" id="PF01370"/>
    </source>
</evidence>
<evidence type="ECO:0000313" key="4">
    <source>
        <dbReference type="EMBL" id="KAA8490825.1"/>
    </source>
</evidence>
<keyword evidence="5" id="KW-1185">Reference proteome</keyword>
<dbReference type="InterPro" id="IPR050425">
    <property type="entry name" value="NAD(P)_dehydrat-like"/>
</dbReference>
<dbReference type="Gene3D" id="3.40.50.720">
    <property type="entry name" value="NAD(P)-binding Rossmann-like Domain"/>
    <property type="match status" value="1"/>
</dbReference>
<evidence type="ECO:0000256" key="1">
    <source>
        <dbReference type="ARBA" id="ARBA00023002"/>
    </source>
</evidence>
<protein>
    <submittedName>
        <fullName evidence="4">Putative oxidoreductase</fullName>
    </submittedName>
</protein>
<dbReference type="AlphaFoldDB" id="A0A5J4YI34"/>
<dbReference type="SUPFAM" id="SSF51735">
    <property type="entry name" value="NAD(P)-binding Rossmann-fold domains"/>
    <property type="match status" value="1"/>
</dbReference>
<name>A0A5J4YI34_PORPP</name>
<dbReference type="OMA" id="KPECTGQ"/>